<evidence type="ECO:0000313" key="2">
    <source>
        <dbReference type="EMBL" id="GIL69906.1"/>
    </source>
</evidence>
<dbReference type="EMBL" id="BNCP01000001">
    <property type="protein sequence ID" value="GIL69906.1"/>
    <property type="molecule type" value="Genomic_DNA"/>
</dbReference>
<evidence type="ECO:0000313" key="3">
    <source>
        <dbReference type="Proteomes" id="UP000747110"/>
    </source>
</evidence>
<feature type="compositionally biased region" description="Low complexity" evidence="1">
    <location>
        <begin position="207"/>
        <end position="235"/>
    </location>
</feature>
<sequence>QESMLRQQQQLAQIQRTRQHGLTTTPQPISVGPNNPFVGPSAVSASASASAAAAAAAAAATSSHDMAPPAGSPLGPAPPSYSPGMATKPESGTGGFLQVSELATAPGGCEKYSGTAPNAAAASRMQLRPDREGATGAFMDAAVAAAAAAGPGATAAAGSAAADSYLTSGWITQGEQVPGSAETPVVGAVTSAAGCSTGGGSGGGESSNGCGSFEGSHSRQQQQQQVQQQEQQQEQSDLAAAQEALISELSFTPYSASEAVSWLFAGDDNGNDMEQLM</sequence>
<feature type="compositionally biased region" description="Low complexity" evidence="1">
    <location>
        <begin position="41"/>
        <end position="74"/>
    </location>
</feature>
<name>A0A8J4C1Z2_9CHLO</name>
<proteinExistence type="predicted"/>
<protein>
    <submittedName>
        <fullName evidence="2">Uncharacterized protein</fullName>
    </submittedName>
</protein>
<feature type="compositionally biased region" description="Low complexity" evidence="1">
    <location>
        <begin position="1"/>
        <end position="16"/>
    </location>
</feature>
<gene>
    <name evidence="2" type="ORF">Vretifemale_667</name>
</gene>
<feature type="non-terminal residue" evidence="2">
    <location>
        <position position="1"/>
    </location>
</feature>
<dbReference type="Proteomes" id="UP000747110">
    <property type="component" value="Unassembled WGS sequence"/>
</dbReference>
<organism evidence="2 3">
    <name type="scientific">Volvox reticuliferus</name>
    <dbReference type="NCBI Taxonomy" id="1737510"/>
    <lineage>
        <taxon>Eukaryota</taxon>
        <taxon>Viridiplantae</taxon>
        <taxon>Chlorophyta</taxon>
        <taxon>core chlorophytes</taxon>
        <taxon>Chlorophyceae</taxon>
        <taxon>CS clade</taxon>
        <taxon>Chlamydomonadales</taxon>
        <taxon>Volvocaceae</taxon>
        <taxon>Volvox</taxon>
    </lineage>
</organism>
<accession>A0A8J4C1Z2</accession>
<reference evidence="2" key="1">
    <citation type="journal article" date="2021" name="Proc. Natl. Acad. Sci. U.S.A.">
        <title>Three genomes in the algal genus Volvox reveal the fate of a haploid sex-determining region after a transition to homothallism.</title>
        <authorList>
            <person name="Yamamoto K."/>
            <person name="Hamaji T."/>
            <person name="Kawai-Toyooka H."/>
            <person name="Matsuzaki R."/>
            <person name="Takahashi F."/>
            <person name="Nishimura Y."/>
            <person name="Kawachi M."/>
            <person name="Noguchi H."/>
            <person name="Minakuchi Y."/>
            <person name="Umen J.G."/>
            <person name="Toyoda A."/>
            <person name="Nozaki H."/>
        </authorList>
    </citation>
    <scope>NUCLEOTIDE SEQUENCE</scope>
    <source>
        <strain evidence="2">NIES-3786</strain>
    </source>
</reference>
<evidence type="ECO:0000256" key="1">
    <source>
        <dbReference type="SAM" id="MobiDB-lite"/>
    </source>
</evidence>
<comment type="caution">
    <text evidence="2">The sequence shown here is derived from an EMBL/GenBank/DDBJ whole genome shotgun (WGS) entry which is preliminary data.</text>
</comment>
<dbReference type="AlphaFoldDB" id="A0A8J4C1Z2"/>
<keyword evidence="3" id="KW-1185">Reference proteome</keyword>
<feature type="region of interest" description="Disordered" evidence="1">
    <location>
        <begin position="196"/>
        <end position="239"/>
    </location>
</feature>
<feature type="region of interest" description="Disordered" evidence="1">
    <location>
        <begin position="1"/>
        <end position="94"/>
    </location>
</feature>
<feature type="compositionally biased region" description="Gly residues" evidence="1">
    <location>
        <begin position="196"/>
        <end position="206"/>
    </location>
</feature>